<keyword evidence="2" id="KW-1185">Reference proteome</keyword>
<accession>A0A975GS42</accession>
<dbReference type="Proteomes" id="UP000663722">
    <property type="component" value="Chromosome"/>
</dbReference>
<dbReference type="EMBL" id="CP061800">
    <property type="protein sequence ID" value="QTA91527.1"/>
    <property type="molecule type" value="Genomic_DNA"/>
</dbReference>
<sequence length="46" mass="5215">MNHCFHGPHHFSSFLSIRSKVFYTSFFSVNSGENRLFSVTGGGSFR</sequence>
<protein>
    <submittedName>
        <fullName evidence="1">Uncharacterized protein</fullName>
    </submittedName>
</protein>
<gene>
    <name evidence="1" type="ORF">dnm_075960</name>
</gene>
<evidence type="ECO:0000313" key="2">
    <source>
        <dbReference type="Proteomes" id="UP000663722"/>
    </source>
</evidence>
<organism evidence="1 2">
    <name type="scientific">Desulfonema magnum</name>
    <dbReference type="NCBI Taxonomy" id="45655"/>
    <lineage>
        <taxon>Bacteria</taxon>
        <taxon>Pseudomonadati</taxon>
        <taxon>Thermodesulfobacteriota</taxon>
        <taxon>Desulfobacteria</taxon>
        <taxon>Desulfobacterales</taxon>
        <taxon>Desulfococcaceae</taxon>
        <taxon>Desulfonema</taxon>
    </lineage>
</organism>
<evidence type="ECO:0000313" key="1">
    <source>
        <dbReference type="EMBL" id="QTA91527.1"/>
    </source>
</evidence>
<dbReference type="AlphaFoldDB" id="A0A975GS42"/>
<proteinExistence type="predicted"/>
<name>A0A975GS42_9BACT</name>
<dbReference type="KEGG" id="dmm:dnm_075960"/>
<reference evidence="1" key="1">
    <citation type="journal article" date="2021" name="Microb. Physiol.">
        <title>Proteogenomic Insights into the Physiology of Marine, Sulfate-Reducing, Filamentous Desulfonema limicola and Desulfonema magnum.</title>
        <authorList>
            <person name="Schnaars V."/>
            <person name="Wohlbrand L."/>
            <person name="Scheve S."/>
            <person name="Hinrichs C."/>
            <person name="Reinhardt R."/>
            <person name="Rabus R."/>
        </authorList>
    </citation>
    <scope>NUCLEOTIDE SEQUENCE</scope>
    <source>
        <strain evidence="1">4be13</strain>
    </source>
</reference>